<accession>A0AAD3S1M8</accession>
<name>A0AAD3S1M8_NEPGR</name>
<dbReference type="EMBL" id="BSYO01000003">
    <property type="protein sequence ID" value="GMH02556.1"/>
    <property type="molecule type" value="Genomic_DNA"/>
</dbReference>
<evidence type="ECO:0000313" key="1">
    <source>
        <dbReference type="EMBL" id="GMH02556.1"/>
    </source>
</evidence>
<comment type="caution">
    <text evidence="1">The sequence shown here is derived from an EMBL/GenBank/DDBJ whole genome shotgun (WGS) entry which is preliminary data.</text>
</comment>
<reference evidence="1" key="1">
    <citation type="submission" date="2023-05" db="EMBL/GenBank/DDBJ databases">
        <title>Nepenthes gracilis genome sequencing.</title>
        <authorList>
            <person name="Fukushima K."/>
        </authorList>
    </citation>
    <scope>NUCLEOTIDE SEQUENCE</scope>
    <source>
        <strain evidence="1">SING2019-196</strain>
    </source>
</reference>
<dbReference type="Proteomes" id="UP001279734">
    <property type="component" value="Unassembled WGS sequence"/>
</dbReference>
<sequence>MLMMPGGIERHFDGADNSNFGQSPFSNGTTQMVVHVSKSSTSPQKESLKFLIYGRTGWTGGFLGQFVRNEVFHMGKEGV</sequence>
<dbReference type="AlphaFoldDB" id="A0AAD3S1M8"/>
<evidence type="ECO:0000313" key="2">
    <source>
        <dbReference type="Proteomes" id="UP001279734"/>
    </source>
</evidence>
<gene>
    <name evidence="1" type="ORF">Nepgr_004395</name>
</gene>
<protein>
    <submittedName>
        <fullName evidence="1">Uncharacterized protein</fullName>
    </submittedName>
</protein>
<keyword evidence="2" id="KW-1185">Reference proteome</keyword>
<organism evidence="1 2">
    <name type="scientific">Nepenthes gracilis</name>
    <name type="common">Slender pitcher plant</name>
    <dbReference type="NCBI Taxonomy" id="150966"/>
    <lineage>
        <taxon>Eukaryota</taxon>
        <taxon>Viridiplantae</taxon>
        <taxon>Streptophyta</taxon>
        <taxon>Embryophyta</taxon>
        <taxon>Tracheophyta</taxon>
        <taxon>Spermatophyta</taxon>
        <taxon>Magnoliopsida</taxon>
        <taxon>eudicotyledons</taxon>
        <taxon>Gunneridae</taxon>
        <taxon>Pentapetalae</taxon>
        <taxon>Caryophyllales</taxon>
        <taxon>Nepenthaceae</taxon>
        <taxon>Nepenthes</taxon>
    </lineage>
</organism>
<proteinExistence type="predicted"/>